<dbReference type="PANTHER" id="PTHR21043">
    <property type="entry name" value="IOJAP SUPERFAMILY ORTHOLOG"/>
    <property type="match status" value="1"/>
</dbReference>
<proteinExistence type="inferred from homology"/>
<keyword evidence="2" id="KW-0810">Translation regulation</keyword>
<evidence type="ECO:0000256" key="2">
    <source>
        <dbReference type="HAMAP-Rule" id="MF_01477"/>
    </source>
</evidence>
<comment type="similarity">
    <text evidence="1 2">Belongs to the Iojap/RsfS family.</text>
</comment>
<evidence type="ECO:0000313" key="4">
    <source>
        <dbReference type="Proteomes" id="UP000027601"/>
    </source>
</evidence>
<dbReference type="AlphaFoldDB" id="A0A069D6K1"/>
<sequence length="119" mass="13244">MNETKLLLEKIKEGIQEKKGKNIVIADLTGIRDTICNYFVICQGNSPSQVGAIVDSVKEFARKGANVKPSAVDGLNNAEWVAMDYADVLVHVFLPEARNFYNLEHLWADAQLINIPDID</sequence>
<comment type="subcellular location">
    <subcellularLocation>
        <location evidence="2">Cytoplasm</location>
    </subcellularLocation>
</comment>
<dbReference type="HAMAP" id="MF_01477">
    <property type="entry name" value="Iojap_RsfS"/>
    <property type="match status" value="1"/>
</dbReference>
<dbReference type="Pfam" id="PF02410">
    <property type="entry name" value="RsfS"/>
    <property type="match status" value="1"/>
</dbReference>
<dbReference type="Proteomes" id="UP000027601">
    <property type="component" value="Unassembled WGS sequence"/>
</dbReference>
<keyword evidence="4" id="KW-1185">Reference proteome</keyword>
<gene>
    <name evidence="2" type="primary">rsfS</name>
    <name evidence="3" type="ORF">JCM15093_949</name>
</gene>
<dbReference type="eggNOG" id="COG0799">
    <property type="taxonomic scope" value="Bacteria"/>
</dbReference>
<keyword evidence="2" id="KW-0963">Cytoplasm</keyword>
<dbReference type="GO" id="GO:0043023">
    <property type="term" value="F:ribosomal large subunit binding"/>
    <property type="evidence" value="ECO:0007669"/>
    <property type="project" value="TreeGrafter"/>
</dbReference>
<dbReference type="PANTHER" id="PTHR21043:SF0">
    <property type="entry name" value="MITOCHONDRIAL ASSEMBLY OF RIBOSOMAL LARGE SUBUNIT PROTEIN 1"/>
    <property type="match status" value="1"/>
</dbReference>
<dbReference type="STRING" id="1121097.GCA_000428125_00617"/>
<organism evidence="3 4">
    <name type="scientific">Bacteroides graminisolvens DSM 19988 = JCM 15093</name>
    <dbReference type="NCBI Taxonomy" id="1121097"/>
    <lineage>
        <taxon>Bacteria</taxon>
        <taxon>Pseudomonadati</taxon>
        <taxon>Bacteroidota</taxon>
        <taxon>Bacteroidia</taxon>
        <taxon>Bacteroidales</taxon>
        <taxon>Bacteroidaceae</taxon>
        <taxon>Bacteroides</taxon>
    </lineage>
</organism>
<dbReference type="EMBL" id="BAJS01000003">
    <property type="protein sequence ID" value="GAK35824.1"/>
    <property type="molecule type" value="Genomic_DNA"/>
</dbReference>
<dbReference type="GO" id="GO:0090071">
    <property type="term" value="P:negative regulation of ribosome biogenesis"/>
    <property type="evidence" value="ECO:0007669"/>
    <property type="project" value="UniProtKB-UniRule"/>
</dbReference>
<dbReference type="RefSeq" id="WP_024995885.1">
    <property type="nucleotide sequence ID" value="NZ_ATZI01000001.1"/>
</dbReference>
<evidence type="ECO:0000256" key="1">
    <source>
        <dbReference type="ARBA" id="ARBA00010574"/>
    </source>
</evidence>
<dbReference type="GO" id="GO:0005737">
    <property type="term" value="C:cytoplasm"/>
    <property type="evidence" value="ECO:0007669"/>
    <property type="project" value="UniProtKB-SubCell"/>
</dbReference>
<dbReference type="InterPro" id="IPR043519">
    <property type="entry name" value="NT_sf"/>
</dbReference>
<comment type="subunit">
    <text evidence="2">Interacts with ribosomal protein uL14 (rplN).</text>
</comment>
<comment type="caution">
    <text evidence="3">The sequence shown here is derived from an EMBL/GenBank/DDBJ whole genome shotgun (WGS) entry which is preliminary data.</text>
</comment>
<dbReference type="OrthoDB" id="9793681at2"/>
<dbReference type="SUPFAM" id="SSF81301">
    <property type="entry name" value="Nucleotidyltransferase"/>
    <property type="match status" value="1"/>
</dbReference>
<accession>A0A069D6K1</accession>
<dbReference type="GO" id="GO:0017148">
    <property type="term" value="P:negative regulation of translation"/>
    <property type="evidence" value="ECO:0007669"/>
    <property type="project" value="UniProtKB-UniRule"/>
</dbReference>
<keyword evidence="2" id="KW-0678">Repressor</keyword>
<dbReference type="NCBIfam" id="TIGR00090">
    <property type="entry name" value="rsfS_iojap_ybeB"/>
    <property type="match status" value="1"/>
</dbReference>
<dbReference type="InterPro" id="IPR004394">
    <property type="entry name" value="Iojap/RsfS/C7orf30"/>
</dbReference>
<dbReference type="GO" id="GO:0042256">
    <property type="term" value="P:cytosolic ribosome assembly"/>
    <property type="evidence" value="ECO:0007669"/>
    <property type="project" value="UniProtKB-UniRule"/>
</dbReference>
<protein>
    <recommendedName>
        <fullName evidence="2">Ribosomal silencing factor RsfS</fullName>
    </recommendedName>
</protein>
<reference evidence="3 4" key="1">
    <citation type="journal article" date="2015" name="Microbes Environ.">
        <title>Distribution and evolution of nitrogen fixation genes in the phylum bacteroidetes.</title>
        <authorList>
            <person name="Inoue J."/>
            <person name="Oshima K."/>
            <person name="Suda W."/>
            <person name="Sakamoto M."/>
            <person name="Iino T."/>
            <person name="Noda S."/>
            <person name="Hongoh Y."/>
            <person name="Hattori M."/>
            <person name="Ohkuma M."/>
        </authorList>
    </citation>
    <scope>NUCLEOTIDE SEQUENCE [LARGE SCALE GENOMIC DNA]</scope>
    <source>
        <strain evidence="3 4">JCM 15093</strain>
    </source>
</reference>
<evidence type="ECO:0000313" key="3">
    <source>
        <dbReference type="EMBL" id="GAK35824.1"/>
    </source>
</evidence>
<name>A0A069D6K1_9BACE</name>
<dbReference type="Gene3D" id="3.30.460.10">
    <property type="entry name" value="Beta Polymerase, domain 2"/>
    <property type="match status" value="1"/>
</dbReference>
<comment type="function">
    <text evidence="2">Functions as a ribosomal silencing factor. Interacts with ribosomal protein uL14 (rplN), blocking formation of intersubunit bridge B8. Prevents association of the 30S and 50S ribosomal subunits and the formation of functional ribosomes, thus repressing translation.</text>
</comment>